<keyword evidence="8 11" id="KW-0472">Membrane</keyword>
<keyword evidence="5 11" id="KW-1133">Transmembrane helix</keyword>
<feature type="transmembrane region" description="Helical" evidence="11">
    <location>
        <begin position="156"/>
        <end position="172"/>
    </location>
</feature>
<evidence type="ECO:0000256" key="3">
    <source>
        <dbReference type="ARBA" id="ARBA00022449"/>
    </source>
</evidence>
<feature type="transmembrane region" description="Helical" evidence="11">
    <location>
        <begin position="34"/>
        <end position="51"/>
    </location>
</feature>
<dbReference type="InterPro" id="IPR045016">
    <property type="entry name" value="NhaD-like"/>
</dbReference>
<evidence type="ECO:0000259" key="13">
    <source>
        <dbReference type="Pfam" id="PF03600"/>
    </source>
</evidence>
<evidence type="ECO:0000256" key="11">
    <source>
        <dbReference type="SAM" id="Phobius"/>
    </source>
</evidence>
<feature type="transmembrane region" description="Helical" evidence="11">
    <location>
        <begin position="356"/>
        <end position="377"/>
    </location>
</feature>
<keyword evidence="7" id="KW-0406">Ion transport</keyword>
<name>A0ABW0QQ47_9GAMM</name>
<evidence type="ECO:0000256" key="2">
    <source>
        <dbReference type="ARBA" id="ARBA00022448"/>
    </source>
</evidence>
<evidence type="ECO:0000313" key="14">
    <source>
        <dbReference type="EMBL" id="MFC5525707.1"/>
    </source>
</evidence>
<dbReference type="Proteomes" id="UP001596114">
    <property type="component" value="Unassembled WGS sequence"/>
</dbReference>
<dbReference type="NCBIfam" id="NF038006">
    <property type="entry name" value="NhaD_1"/>
    <property type="match status" value="1"/>
</dbReference>
<feature type="transmembrane region" description="Helical" evidence="11">
    <location>
        <begin position="217"/>
        <end position="239"/>
    </location>
</feature>
<dbReference type="EMBL" id="JBHSNF010000001">
    <property type="protein sequence ID" value="MFC5525707.1"/>
    <property type="molecule type" value="Genomic_DNA"/>
</dbReference>
<evidence type="ECO:0000256" key="8">
    <source>
        <dbReference type="ARBA" id="ARBA00023136"/>
    </source>
</evidence>
<keyword evidence="12" id="KW-0732">Signal</keyword>
<feature type="domain" description="Citrate transporter-like" evidence="13">
    <location>
        <begin position="47"/>
        <end position="406"/>
    </location>
</feature>
<evidence type="ECO:0000256" key="5">
    <source>
        <dbReference type="ARBA" id="ARBA00022989"/>
    </source>
</evidence>
<feature type="transmembrane region" description="Helical" evidence="11">
    <location>
        <begin position="101"/>
        <end position="121"/>
    </location>
</feature>
<accession>A0ABW0QQ47</accession>
<evidence type="ECO:0000256" key="12">
    <source>
        <dbReference type="SAM" id="SignalP"/>
    </source>
</evidence>
<dbReference type="PANTHER" id="PTHR43269:SF2">
    <property type="entry name" value="SODIUM_PROTON ANTIPORTER 1-RELATED"/>
    <property type="match status" value="1"/>
</dbReference>
<feature type="transmembrane region" description="Helical" evidence="11">
    <location>
        <begin position="277"/>
        <end position="296"/>
    </location>
</feature>
<evidence type="ECO:0000256" key="1">
    <source>
        <dbReference type="ARBA" id="ARBA00004141"/>
    </source>
</evidence>
<keyword evidence="4 11" id="KW-0812">Transmembrane</keyword>
<keyword evidence="2" id="KW-0813">Transport</keyword>
<feature type="signal peptide" evidence="12">
    <location>
        <begin position="1"/>
        <end position="18"/>
    </location>
</feature>
<feature type="transmembrane region" description="Helical" evidence="11">
    <location>
        <begin position="331"/>
        <end position="350"/>
    </location>
</feature>
<organism evidence="14 15">
    <name type="scientific">Rhodanobacter ginsengisoli</name>
    <dbReference type="NCBI Taxonomy" id="418646"/>
    <lineage>
        <taxon>Bacteria</taxon>
        <taxon>Pseudomonadati</taxon>
        <taxon>Pseudomonadota</taxon>
        <taxon>Gammaproteobacteria</taxon>
        <taxon>Lysobacterales</taxon>
        <taxon>Rhodanobacteraceae</taxon>
        <taxon>Rhodanobacter</taxon>
    </lineage>
</organism>
<dbReference type="PANTHER" id="PTHR43269">
    <property type="entry name" value="SODIUM/PROTON ANTIPORTER 1-RELATED"/>
    <property type="match status" value="1"/>
</dbReference>
<evidence type="ECO:0000256" key="4">
    <source>
        <dbReference type="ARBA" id="ARBA00022692"/>
    </source>
</evidence>
<comment type="caution">
    <text evidence="14">The sequence shown here is derived from an EMBL/GenBank/DDBJ whole genome shotgun (WGS) entry which is preliminary data.</text>
</comment>
<keyword evidence="6" id="KW-0915">Sodium</keyword>
<gene>
    <name evidence="14" type="primary">nhaD</name>
    <name evidence="14" type="ORF">ACFPPA_08110</name>
</gene>
<dbReference type="Pfam" id="PF03600">
    <property type="entry name" value="CitMHS"/>
    <property type="match status" value="1"/>
</dbReference>
<sequence>MRRLIALAALLASVPVCASESGADINFHLAAHPVGWIALALFVLAYVGVILEERIHVAKSKPVVLAAALIWGLIAWKTGGTGGTQDARHAFEAMFLEYAEIFFFLVVAMTYVTAMGERGVFEALRTQLTKRNFSYRSLFWITGLLAFFLSPMLDNLTTALVMSAVILAVGAGNARFTTIALINLVVAANAGGAWSAFGDITTLMVWQANKAQFFDFFHIFLPSLVNWLVPAVAMFFALPKGRPEPAEGSNPIKPGGISICLTFGLTIAITVVGRQWLGMPAAYGMLTGLALLNLLATRIDYSQRRYALAQGMEPQTYSIFRIIANAEWDTLLFFYGVFACVGGLAALGYLELASVHMYGSLGFTLANSIMGLLSAIVDNIPIMFAVLKMNPPMDHGQWLLITLTAGVGGSLLSVGSAAGVALMGASRGQYTFMSHLRWSWAIGLGYVASIALHMWMNAHLFGGS</sequence>
<feature type="chain" id="PRO_5047029045" evidence="12">
    <location>
        <begin position="19"/>
        <end position="464"/>
    </location>
</feature>
<evidence type="ECO:0000256" key="9">
    <source>
        <dbReference type="ARBA" id="ARBA00023201"/>
    </source>
</evidence>
<protein>
    <submittedName>
        <fullName evidence="14">Sodium:proton antiporter NhaD</fullName>
    </submittedName>
</protein>
<evidence type="ECO:0000256" key="6">
    <source>
        <dbReference type="ARBA" id="ARBA00023053"/>
    </source>
</evidence>
<reference evidence="15" key="1">
    <citation type="journal article" date="2019" name="Int. J. Syst. Evol. Microbiol.">
        <title>The Global Catalogue of Microorganisms (GCM) 10K type strain sequencing project: providing services to taxonomists for standard genome sequencing and annotation.</title>
        <authorList>
            <consortium name="The Broad Institute Genomics Platform"/>
            <consortium name="The Broad Institute Genome Sequencing Center for Infectious Disease"/>
            <person name="Wu L."/>
            <person name="Ma J."/>
        </authorList>
    </citation>
    <scope>NUCLEOTIDE SEQUENCE [LARGE SCALE GENOMIC DNA]</scope>
    <source>
        <strain evidence="15">CGMCC 1.16619</strain>
    </source>
</reference>
<feature type="transmembrane region" description="Helical" evidence="11">
    <location>
        <begin position="398"/>
        <end position="426"/>
    </location>
</feature>
<feature type="transmembrane region" description="Helical" evidence="11">
    <location>
        <begin position="251"/>
        <end position="271"/>
    </location>
</feature>
<evidence type="ECO:0000256" key="10">
    <source>
        <dbReference type="ARBA" id="ARBA00025753"/>
    </source>
</evidence>
<comment type="similarity">
    <text evidence="10">Belongs to the NhaD Na(+)/H(+) (TC 2.A.62) antiporter family.</text>
</comment>
<proteinExistence type="inferred from homology"/>
<feature type="transmembrane region" description="Helical" evidence="11">
    <location>
        <begin position="438"/>
        <end position="456"/>
    </location>
</feature>
<feature type="transmembrane region" description="Helical" evidence="11">
    <location>
        <begin position="63"/>
        <end position="81"/>
    </location>
</feature>
<feature type="transmembrane region" description="Helical" evidence="11">
    <location>
        <begin position="133"/>
        <end position="150"/>
    </location>
</feature>
<keyword evidence="15" id="KW-1185">Reference proteome</keyword>
<keyword evidence="3" id="KW-0050">Antiport</keyword>
<keyword evidence="9" id="KW-0739">Sodium transport</keyword>
<feature type="transmembrane region" description="Helical" evidence="11">
    <location>
        <begin position="179"/>
        <end position="197"/>
    </location>
</feature>
<evidence type="ECO:0000313" key="15">
    <source>
        <dbReference type="Proteomes" id="UP001596114"/>
    </source>
</evidence>
<comment type="subcellular location">
    <subcellularLocation>
        <location evidence="1">Membrane</location>
        <topology evidence="1">Multi-pass membrane protein</topology>
    </subcellularLocation>
</comment>
<dbReference type="RefSeq" id="WP_377319049.1">
    <property type="nucleotide sequence ID" value="NZ_JBHSNF010000001.1"/>
</dbReference>
<dbReference type="InterPro" id="IPR004680">
    <property type="entry name" value="Cit_transptr-like_dom"/>
</dbReference>
<evidence type="ECO:0000256" key="7">
    <source>
        <dbReference type="ARBA" id="ARBA00023065"/>
    </source>
</evidence>